<dbReference type="PRINTS" id="PR00423">
    <property type="entry name" value="CELLDVISFTSZ"/>
</dbReference>
<feature type="compositionally biased region" description="Polar residues" evidence="7">
    <location>
        <begin position="369"/>
        <end position="381"/>
    </location>
</feature>
<dbReference type="SUPFAM" id="SSF55307">
    <property type="entry name" value="Tubulin C-terminal domain-like"/>
    <property type="match status" value="1"/>
</dbReference>
<sequence length="423" mass="45559">MIEEMIDFGLEKAHSSIIKVLGVGGAGCNAVNHMYTEGIHGVDFMICNTDAQAMAQSPVAVKVQLGVSLTEGRGAGNQPEHGKQAAIENLDDIRRILDGNTKMLFITAGMGGGTGTGAAPVIAELAREMDILTIAVVTAPSPAEGKRRFEQAKEGIDQLKAYVDSMLVISNDKLHRIYGDLPASKAFKMADNVIAGAVKGVAEIITVHGQINIDFADVHTVMANSKVFIMGTGYAEGEDRAMKAVLEALESPLLDSNDISGTKDILLNIISGDEEITMGEIGDIIEFLQDRAGQDANIIWGNGSDPGLGNKVSVTIAATRFNKNPSELLQEKPKVEKHALNTEDIPDINLDEDSYQGTVFEPRPEPQVTRASAASRKSGTTNRKKRSAGELVTEKADATTDNWFKRQFNRLFDDQDESMTENN</sequence>
<keyword evidence="3 4" id="KW-0342">GTP-binding</keyword>
<comment type="subunit">
    <text evidence="4">Homodimer. Polymerizes to form a dynamic ring structure in a strictly GTP-dependent manner. Interacts directly with several other division proteins.</text>
</comment>
<evidence type="ECO:0000259" key="9">
    <source>
        <dbReference type="SMART" id="SM00865"/>
    </source>
</evidence>
<comment type="subcellular location">
    <subcellularLocation>
        <location evidence="4">Cytoplasm</location>
    </subcellularLocation>
    <text evidence="4">Assembles at midcell at the inner surface of the cytoplasmic membrane.</text>
</comment>
<dbReference type="Gene3D" id="3.30.1330.20">
    <property type="entry name" value="Tubulin/FtsZ, C-terminal domain"/>
    <property type="match status" value="1"/>
</dbReference>
<feature type="binding site" evidence="4">
    <location>
        <position position="144"/>
    </location>
    <ligand>
        <name>GTP</name>
        <dbReference type="ChEBI" id="CHEBI:37565"/>
    </ligand>
</feature>
<dbReference type="InterPro" id="IPR003008">
    <property type="entry name" value="Tubulin_FtsZ_GTPase"/>
</dbReference>
<dbReference type="PANTHER" id="PTHR30314:SF3">
    <property type="entry name" value="MITOCHONDRIAL DIVISION PROTEIN FSZA"/>
    <property type="match status" value="1"/>
</dbReference>
<keyword evidence="2 4" id="KW-0547">Nucleotide-binding</keyword>
<dbReference type="EMBL" id="QAAD01000012">
    <property type="protein sequence ID" value="PTN07912.1"/>
    <property type="molecule type" value="Genomic_DNA"/>
</dbReference>
<feature type="domain" description="Tubulin/FtsZ 2-layer sandwich" evidence="9">
    <location>
        <begin position="211"/>
        <end position="330"/>
    </location>
</feature>
<dbReference type="FunFam" id="3.40.50.1440:FF:000001">
    <property type="entry name" value="Cell division protein FtsZ"/>
    <property type="match status" value="1"/>
</dbReference>
<evidence type="ECO:0000256" key="5">
    <source>
        <dbReference type="NCBIfam" id="TIGR00065"/>
    </source>
</evidence>
<keyword evidence="4 6" id="KW-0717">Septation</keyword>
<evidence type="ECO:0000256" key="2">
    <source>
        <dbReference type="ARBA" id="ARBA00022741"/>
    </source>
</evidence>
<dbReference type="InterPro" id="IPR045061">
    <property type="entry name" value="FtsZ/CetZ"/>
</dbReference>
<dbReference type="InterPro" id="IPR036525">
    <property type="entry name" value="Tubulin/FtsZ_GTPase_sf"/>
</dbReference>
<dbReference type="SMART" id="SM00865">
    <property type="entry name" value="Tubulin_C"/>
    <property type="match status" value="1"/>
</dbReference>
<dbReference type="GO" id="GO:0032153">
    <property type="term" value="C:cell division site"/>
    <property type="evidence" value="ECO:0007669"/>
    <property type="project" value="UniProtKB-UniRule"/>
</dbReference>
<dbReference type="GO" id="GO:0003924">
    <property type="term" value="F:GTPase activity"/>
    <property type="evidence" value="ECO:0007669"/>
    <property type="project" value="UniProtKB-UniRule"/>
</dbReference>
<feature type="binding site" evidence="4">
    <location>
        <begin position="25"/>
        <end position="29"/>
    </location>
    <ligand>
        <name>GTP</name>
        <dbReference type="ChEBI" id="CHEBI:37565"/>
    </ligand>
</feature>
<dbReference type="SUPFAM" id="SSF52490">
    <property type="entry name" value="Tubulin nucleotide-binding domain-like"/>
    <property type="match status" value="1"/>
</dbReference>
<dbReference type="InterPro" id="IPR020805">
    <property type="entry name" value="Cell_div_FtsZ_CS"/>
</dbReference>
<feature type="domain" description="Tubulin/FtsZ GTPase" evidence="8">
    <location>
        <begin position="17"/>
        <end position="209"/>
    </location>
</feature>
<evidence type="ECO:0000256" key="7">
    <source>
        <dbReference type="SAM" id="MobiDB-lite"/>
    </source>
</evidence>
<evidence type="ECO:0000256" key="3">
    <source>
        <dbReference type="ARBA" id="ARBA00023134"/>
    </source>
</evidence>
<dbReference type="Gene3D" id="3.40.50.1440">
    <property type="entry name" value="Tubulin/FtsZ, GTPase domain"/>
    <property type="match status" value="1"/>
</dbReference>
<keyword evidence="11" id="KW-1185">Reference proteome</keyword>
<feature type="binding site" evidence="4">
    <location>
        <position position="191"/>
    </location>
    <ligand>
        <name>GTP</name>
        <dbReference type="ChEBI" id="CHEBI:37565"/>
    </ligand>
</feature>
<feature type="binding site" evidence="4">
    <location>
        <position position="148"/>
    </location>
    <ligand>
        <name>GTP</name>
        <dbReference type="ChEBI" id="CHEBI:37565"/>
    </ligand>
</feature>
<feature type="binding site" evidence="4">
    <location>
        <begin position="113"/>
        <end position="115"/>
    </location>
    <ligand>
        <name>GTP</name>
        <dbReference type="ChEBI" id="CHEBI:37565"/>
    </ligand>
</feature>
<proteinExistence type="inferred from homology"/>
<dbReference type="PROSITE" id="PS01135">
    <property type="entry name" value="FTSZ_2"/>
    <property type="match status" value="1"/>
</dbReference>
<evidence type="ECO:0000313" key="11">
    <source>
        <dbReference type="Proteomes" id="UP000243525"/>
    </source>
</evidence>
<evidence type="ECO:0000313" key="10">
    <source>
        <dbReference type="EMBL" id="PTN07912.1"/>
    </source>
</evidence>
<organism evidence="10 11">
    <name type="scientific">Mangrovibacterium marinum</name>
    <dbReference type="NCBI Taxonomy" id="1639118"/>
    <lineage>
        <taxon>Bacteria</taxon>
        <taxon>Pseudomonadati</taxon>
        <taxon>Bacteroidota</taxon>
        <taxon>Bacteroidia</taxon>
        <taxon>Marinilabiliales</taxon>
        <taxon>Prolixibacteraceae</taxon>
        <taxon>Mangrovibacterium</taxon>
    </lineage>
</organism>
<name>A0A2T5C033_9BACT</name>
<dbReference type="Proteomes" id="UP000243525">
    <property type="component" value="Unassembled WGS sequence"/>
</dbReference>
<dbReference type="NCBIfam" id="TIGR00065">
    <property type="entry name" value="ftsZ"/>
    <property type="match status" value="1"/>
</dbReference>
<keyword evidence="4 6" id="KW-0132">Cell division</keyword>
<gene>
    <name evidence="4" type="primary">ftsZ</name>
    <name evidence="10" type="ORF">C8N47_11274</name>
</gene>
<evidence type="ECO:0000259" key="8">
    <source>
        <dbReference type="SMART" id="SM00864"/>
    </source>
</evidence>
<dbReference type="GO" id="GO:0000917">
    <property type="term" value="P:division septum assembly"/>
    <property type="evidence" value="ECO:0007669"/>
    <property type="project" value="UniProtKB-KW"/>
</dbReference>
<evidence type="ECO:0000256" key="1">
    <source>
        <dbReference type="ARBA" id="ARBA00009690"/>
    </source>
</evidence>
<dbReference type="InterPro" id="IPR024757">
    <property type="entry name" value="FtsZ_C"/>
</dbReference>
<dbReference type="GO" id="GO:0051258">
    <property type="term" value="P:protein polymerization"/>
    <property type="evidence" value="ECO:0007669"/>
    <property type="project" value="UniProtKB-UniRule"/>
</dbReference>
<dbReference type="RefSeq" id="WP_211316128.1">
    <property type="nucleotide sequence ID" value="NZ_OY782574.1"/>
</dbReference>
<dbReference type="InterPro" id="IPR000158">
    <property type="entry name" value="Cell_div_FtsZ"/>
</dbReference>
<dbReference type="AlphaFoldDB" id="A0A2T5C033"/>
<dbReference type="SMART" id="SM00864">
    <property type="entry name" value="Tubulin"/>
    <property type="match status" value="1"/>
</dbReference>
<dbReference type="Pfam" id="PF00091">
    <property type="entry name" value="Tubulin"/>
    <property type="match status" value="1"/>
</dbReference>
<dbReference type="InterPro" id="IPR018316">
    <property type="entry name" value="Tubulin/FtsZ_2-layer-sand-dom"/>
</dbReference>
<keyword evidence="4 6" id="KW-0131">Cell cycle</keyword>
<accession>A0A2T5C033</accession>
<dbReference type="CDD" id="cd02201">
    <property type="entry name" value="FtsZ_type1"/>
    <property type="match status" value="1"/>
</dbReference>
<keyword evidence="4" id="KW-0963">Cytoplasm</keyword>
<evidence type="ECO:0000256" key="4">
    <source>
        <dbReference type="HAMAP-Rule" id="MF_00909"/>
    </source>
</evidence>
<comment type="function">
    <text evidence="4 6">Essential cell division protein that forms a contractile ring structure (Z ring) at the future cell division site. The regulation of the ring assembly controls the timing and the location of cell division. One of the functions of the FtsZ ring is to recruit other cell division proteins to the septum to produce a new cell wall between the dividing cells. Binds GTP and shows GTPase activity.</text>
</comment>
<evidence type="ECO:0000256" key="6">
    <source>
        <dbReference type="RuleBase" id="RU000631"/>
    </source>
</evidence>
<dbReference type="GO" id="GO:0043093">
    <property type="term" value="P:FtsZ-dependent cytokinesis"/>
    <property type="evidence" value="ECO:0007669"/>
    <property type="project" value="UniProtKB-UniRule"/>
</dbReference>
<dbReference type="HAMAP" id="MF_00909">
    <property type="entry name" value="FtsZ"/>
    <property type="match status" value="1"/>
</dbReference>
<comment type="similarity">
    <text evidence="1 4 6">Belongs to the FtsZ family.</text>
</comment>
<dbReference type="GO" id="GO:0005525">
    <property type="term" value="F:GTP binding"/>
    <property type="evidence" value="ECO:0007669"/>
    <property type="project" value="UniProtKB-UniRule"/>
</dbReference>
<dbReference type="Pfam" id="PF12327">
    <property type="entry name" value="FtsZ_C"/>
    <property type="match status" value="1"/>
</dbReference>
<dbReference type="InterPro" id="IPR037103">
    <property type="entry name" value="Tubulin/FtsZ-like_C"/>
</dbReference>
<protein>
    <recommendedName>
        <fullName evidence="4 5">Cell division protein FtsZ</fullName>
    </recommendedName>
</protein>
<reference evidence="10 11" key="1">
    <citation type="submission" date="2018-04" db="EMBL/GenBank/DDBJ databases">
        <title>Genomic Encyclopedia of Archaeal and Bacterial Type Strains, Phase II (KMG-II): from individual species to whole genera.</title>
        <authorList>
            <person name="Goeker M."/>
        </authorList>
    </citation>
    <scope>NUCLEOTIDE SEQUENCE [LARGE SCALE GENOMIC DNA]</scope>
    <source>
        <strain evidence="10 11">DSM 28823</strain>
    </source>
</reference>
<dbReference type="GO" id="GO:0005737">
    <property type="term" value="C:cytoplasm"/>
    <property type="evidence" value="ECO:0007669"/>
    <property type="project" value="UniProtKB-SubCell"/>
</dbReference>
<dbReference type="PANTHER" id="PTHR30314">
    <property type="entry name" value="CELL DIVISION PROTEIN FTSZ-RELATED"/>
    <property type="match status" value="1"/>
</dbReference>
<comment type="caution">
    <text evidence="10">The sequence shown here is derived from an EMBL/GenBank/DDBJ whole genome shotgun (WGS) entry which is preliminary data.</text>
</comment>
<dbReference type="InterPro" id="IPR008280">
    <property type="entry name" value="Tub_FtsZ_C"/>
</dbReference>
<feature type="region of interest" description="Disordered" evidence="7">
    <location>
        <begin position="358"/>
        <end position="393"/>
    </location>
</feature>